<dbReference type="GO" id="GO:0046872">
    <property type="term" value="F:metal ion binding"/>
    <property type="evidence" value="ECO:0007669"/>
    <property type="project" value="UniProtKB-UniRule"/>
</dbReference>
<dbReference type="CDD" id="cd09908">
    <property type="entry name" value="H3TH_EXO1"/>
    <property type="match status" value="1"/>
</dbReference>
<keyword evidence="8 17" id="KW-0227">DNA damage</keyword>
<keyword evidence="6 17" id="KW-0479">Metal-binding</keyword>
<evidence type="ECO:0000256" key="3">
    <source>
        <dbReference type="ARBA" id="ARBA00020324"/>
    </source>
</evidence>
<dbReference type="GO" id="GO:0003677">
    <property type="term" value="F:DNA binding"/>
    <property type="evidence" value="ECO:0007669"/>
    <property type="project" value="UniProtKB-UniRule"/>
</dbReference>
<evidence type="ECO:0000256" key="4">
    <source>
        <dbReference type="ARBA" id="ARBA00022553"/>
    </source>
</evidence>
<keyword evidence="22" id="KW-1185">Reference proteome</keyword>
<feature type="region of interest" description="Disordered" evidence="18">
    <location>
        <begin position="416"/>
        <end position="440"/>
    </location>
</feature>
<keyword evidence="4" id="KW-0597">Phosphoprotein</keyword>
<evidence type="ECO:0000256" key="18">
    <source>
        <dbReference type="SAM" id="MobiDB-lite"/>
    </source>
</evidence>
<dbReference type="InterPro" id="IPR008918">
    <property type="entry name" value="HhH2"/>
</dbReference>
<dbReference type="InterPro" id="IPR019974">
    <property type="entry name" value="XPG_CS"/>
</dbReference>
<feature type="region of interest" description="Disordered" evidence="18">
    <location>
        <begin position="477"/>
        <end position="508"/>
    </location>
</feature>
<evidence type="ECO:0000256" key="11">
    <source>
        <dbReference type="ARBA" id="ARBA00022839"/>
    </source>
</evidence>
<dbReference type="SUPFAM" id="SSF47807">
    <property type="entry name" value="5' to 3' exonuclease, C-terminal subdomain"/>
    <property type="match status" value="1"/>
</dbReference>
<evidence type="ECO:0000313" key="21">
    <source>
        <dbReference type="EMBL" id="CAH1103392.1"/>
    </source>
</evidence>
<dbReference type="SMART" id="SM00485">
    <property type="entry name" value="XPGN"/>
    <property type="match status" value="1"/>
</dbReference>
<dbReference type="SUPFAM" id="SSF88723">
    <property type="entry name" value="PIN domain-like"/>
    <property type="match status" value="1"/>
</dbReference>
<dbReference type="GO" id="GO:0005634">
    <property type="term" value="C:nucleus"/>
    <property type="evidence" value="ECO:0007669"/>
    <property type="project" value="UniProtKB-SubCell"/>
</dbReference>
<keyword evidence="5 17" id="KW-0540">Nuclease</keyword>
<dbReference type="InterPro" id="IPR006085">
    <property type="entry name" value="XPG_DNA_repair_N"/>
</dbReference>
<evidence type="ECO:0000256" key="14">
    <source>
        <dbReference type="ARBA" id="ARBA00023125"/>
    </source>
</evidence>
<proteinExistence type="inferred from homology"/>
<feature type="domain" description="XPG-I" evidence="19">
    <location>
        <begin position="138"/>
        <end position="206"/>
    </location>
</feature>
<keyword evidence="9 17" id="KW-0228">DNA excision</keyword>
<keyword evidence="10 17" id="KW-0378">Hydrolase</keyword>
<dbReference type="PANTHER" id="PTHR11081">
    <property type="entry name" value="FLAP ENDONUCLEASE FAMILY MEMBER"/>
    <property type="match status" value="1"/>
</dbReference>
<feature type="domain" description="XPG N-terminal" evidence="20">
    <location>
        <begin position="1"/>
        <end position="99"/>
    </location>
</feature>
<dbReference type="EC" id="3.1.-.-" evidence="17"/>
<evidence type="ECO:0000256" key="6">
    <source>
        <dbReference type="ARBA" id="ARBA00022723"/>
    </source>
</evidence>
<dbReference type="PRINTS" id="PR00853">
    <property type="entry name" value="XPGRADSUPER"/>
</dbReference>
<dbReference type="OrthoDB" id="26491at2759"/>
<comment type="similarity">
    <text evidence="2 17">Belongs to the XPG/RAD2 endonuclease family. EXO1 subfamily.</text>
</comment>
<keyword evidence="7" id="KW-0255">Endonuclease</keyword>
<dbReference type="EMBL" id="OV651826">
    <property type="protein sequence ID" value="CAH1103392.1"/>
    <property type="molecule type" value="Genomic_DNA"/>
</dbReference>
<dbReference type="CDD" id="cd09857">
    <property type="entry name" value="PIN_EXO1"/>
    <property type="match status" value="1"/>
</dbReference>
<evidence type="ECO:0000313" key="22">
    <source>
        <dbReference type="Proteomes" id="UP001153636"/>
    </source>
</evidence>
<dbReference type="Proteomes" id="UP001153636">
    <property type="component" value="Chromosome 14"/>
</dbReference>
<name>A0A9P0CH74_9CUCU</name>
<organism evidence="21 22">
    <name type="scientific">Psylliodes chrysocephalus</name>
    <dbReference type="NCBI Taxonomy" id="3402493"/>
    <lineage>
        <taxon>Eukaryota</taxon>
        <taxon>Metazoa</taxon>
        <taxon>Ecdysozoa</taxon>
        <taxon>Arthropoda</taxon>
        <taxon>Hexapoda</taxon>
        <taxon>Insecta</taxon>
        <taxon>Pterygota</taxon>
        <taxon>Neoptera</taxon>
        <taxon>Endopterygota</taxon>
        <taxon>Coleoptera</taxon>
        <taxon>Polyphaga</taxon>
        <taxon>Cucujiformia</taxon>
        <taxon>Chrysomeloidea</taxon>
        <taxon>Chrysomelidae</taxon>
        <taxon>Galerucinae</taxon>
        <taxon>Alticini</taxon>
        <taxon>Psylliodes</taxon>
    </lineage>
</organism>
<dbReference type="SMART" id="SM00279">
    <property type="entry name" value="HhH2"/>
    <property type="match status" value="1"/>
</dbReference>
<keyword evidence="11 17" id="KW-0269">Exonuclease</keyword>
<keyword evidence="16 17" id="KW-0539">Nucleus</keyword>
<dbReference type="InterPro" id="IPR029060">
    <property type="entry name" value="PIN-like_dom_sf"/>
</dbReference>
<sequence>MGITGLLPFLEKATKPCHVSEFRGSTVAIDTYCWLHKGANSCAFQLASGEDTKSLVNYCIKYINLLQSYDIKPILVFDGKNLPAKSETESKRREARNKAKQRATELLKLGKADEARTYLKQSINITPEMASSVIKECHKLGVDCIVAPYESDAQLAFFNRKGVAEIIISEDSDLMLFGCTKVLYKLDIRGCGYLVEAEKIPLSMKLRPDKFTFDKFRYMCILSGCDYVNSLQGIGLKKAEKFIKLTEETNPLIFLDKVPRYLNMRHLSITDQYKESFMLADATFRHQTVFDPYEKKLVPLTDPAVHGTNPIYCKNAGHIFEDDLAYQVAIGNLHPSNHKVLNDWSPTKSKLPKNSIWSGVFSKSMSRKQQQLLFRKRESPKKNKVINNNDDDYDEWLKQESDMKIEQEIAVYFQKPVKRNIEPEPEEKQEENEERTSPVINHNPFVKKLSKFKLTKTDSNVIVKSRYFFSQPETQIINQNEEKQSENNDTQTEVNNSNDTENIPDNSIDSPLEALEKIKLDESVSQKTVEEVDLTKSDEEKITKTMSQPCSSKSTLNINIKRKKLGPCRSVGLKKTKSEGQPTLHNFFKNVNNK</sequence>
<evidence type="ECO:0000256" key="16">
    <source>
        <dbReference type="ARBA" id="ARBA00023242"/>
    </source>
</evidence>
<dbReference type="GO" id="GO:0006310">
    <property type="term" value="P:DNA recombination"/>
    <property type="evidence" value="ECO:0007669"/>
    <property type="project" value="TreeGrafter"/>
</dbReference>
<gene>
    <name evidence="21" type="ORF">PSYICH_LOCUS4527</name>
</gene>
<dbReference type="FunFam" id="1.10.150.20:FF:000011">
    <property type="entry name" value="exonuclease 1"/>
    <property type="match status" value="1"/>
</dbReference>
<dbReference type="InterPro" id="IPR036279">
    <property type="entry name" value="5-3_exonuclease_C_sf"/>
</dbReference>
<reference evidence="21" key="1">
    <citation type="submission" date="2022-01" db="EMBL/GenBank/DDBJ databases">
        <authorList>
            <person name="King R."/>
        </authorList>
    </citation>
    <scope>NUCLEOTIDE SEQUENCE</scope>
</reference>
<evidence type="ECO:0000256" key="13">
    <source>
        <dbReference type="ARBA" id="ARBA00022881"/>
    </source>
</evidence>
<evidence type="ECO:0000259" key="20">
    <source>
        <dbReference type="SMART" id="SM00485"/>
    </source>
</evidence>
<dbReference type="Pfam" id="PF00752">
    <property type="entry name" value="XPG_N"/>
    <property type="match status" value="1"/>
</dbReference>
<evidence type="ECO:0000256" key="15">
    <source>
        <dbReference type="ARBA" id="ARBA00023204"/>
    </source>
</evidence>
<evidence type="ECO:0000256" key="7">
    <source>
        <dbReference type="ARBA" id="ARBA00022759"/>
    </source>
</evidence>
<keyword evidence="14 17" id="KW-0238">DNA-binding</keyword>
<dbReference type="PANTHER" id="PTHR11081:SF8">
    <property type="entry name" value="EXONUCLEASE 1"/>
    <property type="match status" value="1"/>
</dbReference>
<dbReference type="InterPro" id="IPR006084">
    <property type="entry name" value="XPG/Rad2"/>
</dbReference>
<dbReference type="Gene3D" id="3.40.50.1010">
    <property type="entry name" value="5'-nuclease"/>
    <property type="match status" value="1"/>
</dbReference>
<dbReference type="InterPro" id="IPR044752">
    <property type="entry name" value="PIN-like_EXO1"/>
</dbReference>
<evidence type="ECO:0000256" key="1">
    <source>
        <dbReference type="ARBA" id="ARBA00004123"/>
    </source>
</evidence>
<feature type="compositionally biased region" description="Polar residues" evidence="18">
    <location>
        <begin position="487"/>
        <end position="508"/>
    </location>
</feature>
<dbReference type="GO" id="GO:0035312">
    <property type="term" value="F:5'-3' DNA exonuclease activity"/>
    <property type="evidence" value="ECO:0007669"/>
    <property type="project" value="UniProtKB-UniRule"/>
</dbReference>
<evidence type="ECO:0000256" key="8">
    <source>
        <dbReference type="ARBA" id="ARBA00022763"/>
    </source>
</evidence>
<keyword evidence="12 17" id="KW-0460">Magnesium</keyword>
<feature type="compositionally biased region" description="Acidic residues" evidence="18">
    <location>
        <begin position="423"/>
        <end position="433"/>
    </location>
</feature>
<dbReference type="Gene3D" id="1.10.150.20">
    <property type="entry name" value="5' to 3' exonuclease, C-terminal subdomain"/>
    <property type="match status" value="1"/>
</dbReference>
<dbReference type="AlphaFoldDB" id="A0A9P0CH74"/>
<evidence type="ECO:0000256" key="9">
    <source>
        <dbReference type="ARBA" id="ARBA00022769"/>
    </source>
</evidence>
<accession>A0A9P0CH74</accession>
<evidence type="ECO:0000256" key="5">
    <source>
        <dbReference type="ARBA" id="ARBA00022722"/>
    </source>
</evidence>
<evidence type="ECO:0000256" key="17">
    <source>
        <dbReference type="RuleBase" id="RU910737"/>
    </source>
</evidence>
<dbReference type="InterPro" id="IPR006086">
    <property type="entry name" value="XPG-I_dom"/>
</dbReference>
<dbReference type="GO" id="GO:0006298">
    <property type="term" value="P:mismatch repair"/>
    <property type="evidence" value="ECO:0007669"/>
    <property type="project" value="TreeGrafter"/>
</dbReference>
<dbReference type="FunFam" id="3.40.50.1010:FF:000002">
    <property type="entry name" value="Exonuclease 1, putative"/>
    <property type="match status" value="1"/>
</dbReference>
<keyword evidence="15 17" id="KW-0234">DNA repair</keyword>
<evidence type="ECO:0000259" key="19">
    <source>
        <dbReference type="SMART" id="SM00484"/>
    </source>
</evidence>
<comment type="subcellular location">
    <subcellularLocation>
        <location evidence="1 17">Nucleus</location>
    </subcellularLocation>
</comment>
<dbReference type="PROSITE" id="PS00841">
    <property type="entry name" value="XPG_1"/>
    <property type="match status" value="1"/>
</dbReference>
<keyword evidence="13 17" id="KW-0267">Excision nuclease</keyword>
<dbReference type="Pfam" id="PF00867">
    <property type="entry name" value="XPG_I"/>
    <property type="match status" value="1"/>
</dbReference>
<evidence type="ECO:0000256" key="12">
    <source>
        <dbReference type="ARBA" id="ARBA00022842"/>
    </source>
</evidence>
<evidence type="ECO:0000256" key="10">
    <source>
        <dbReference type="ARBA" id="ARBA00022801"/>
    </source>
</evidence>
<dbReference type="SMART" id="SM00484">
    <property type="entry name" value="XPGI"/>
    <property type="match status" value="1"/>
</dbReference>
<protein>
    <recommendedName>
        <fullName evidence="3 17">Exonuclease 1</fullName>
        <ecNumber evidence="17">3.1.-.-</ecNumber>
    </recommendedName>
</protein>
<evidence type="ECO:0000256" key="2">
    <source>
        <dbReference type="ARBA" id="ARBA00010563"/>
    </source>
</evidence>
<comment type="function">
    <text evidence="17">5'-&gt;3' double-stranded DNA exonuclease which may also possess a cryptic 3'-&gt;5' double-stranded DNA exonuclease activity. Functions in DNA mismatch repair.</text>
</comment>
<dbReference type="InterPro" id="IPR037315">
    <property type="entry name" value="EXO1_H3TH"/>
</dbReference>
<dbReference type="GO" id="GO:0017108">
    <property type="term" value="F:5'-flap endonuclease activity"/>
    <property type="evidence" value="ECO:0007669"/>
    <property type="project" value="TreeGrafter"/>
</dbReference>
<comment type="cofactor">
    <cofactor evidence="17">
        <name>Mg(2+)</name>
        <dbReference type="ChEBI" id="CHEBI:18420"/>
    </cofactor>
    <text evidence="17">Binds 2 magnesium ions per subunit. They probably participate in the reaction catalyzed by the enzyme. May bind an additional third magnesium ion after substrate binding.</text>
</comment>